<sequence length="33" mass="3462">MTKSRQTGAMLASLYSAACKCVQTPAQLQSLSS</sequence>
<reference evidence="1" key="1">
    <citation type="submission" date="2014-11" db="EMBL/GenBank/DDBJ databases">
        <authorList>
            <person name="Amaro Gonzalez C."/>
        </authorList>
    </citation>
    <scope>NUCLEOTIDE SEQUENCE</scope>
</reference>
<reference evidence="1" key="2">
    <citation type="journal article" date="2015" name="Fish Shellfish Immunol.">
        <title>Early steps in the European eel (Anguilla anguilla)-Vibrio vulnificus interaction in the gills: Role of the RtxA13 toxin.</title>
        <authorList>
            <person name="Callol A."/>
            <person name="Pajuelo D."/>
            <person name="Ebbesson L."/>
            <person name="Teles M."/>
            <person name="MacKenzie S."/>
            <person name="Amaro C."/>
        </authorList>
    </citation>
    <scope>NUCLEOTIDE SEQUENCE</scope>
</reference>
<evidence type="ECO:0000313" key="1">
    <source>
        <dbReference type="EMBL" id="JAH21056.1"/>
    </source>
</evidence>
<proteinExistence type="predicted"/>
<name>A0A0E9QVR8_ANGAN</name>
<dbReference type="EMBL" id="GBXM01087521">
    <property type="protein sequence ID" value="JAH21056.1"/>
    <property type="molecule type" value="Transcribed_RNA"/>
</dbReference>
<accession>A0A0E9QVR8</accession>
<protein>
    <submittedName>
        <fullName evidence="1">Uncharacterized protein</fullName>
    </submittedName>
</protein>
<organism evidence="1">
    <name type="scientific">Anguilla anguilla</name>
    <name type="common">European freshwater eel</name>
    <name type="synonym">Muraena anguilla</name>
    <dbReference type="NCBI Taxonomy" id="7936"/>
    <lineage>
        <taxon>Eukaryota</taxon>
        <taxon>Metazoa</taxon>
        <taxon>Chordata</taxon>
        <taxon>Craniata</taxon>
        <taxon>Vertebrata</taxon>
        <taxon>Euteleostomi</taxon>
        <taxon>Actinopterygii</taxon>
        <taxon>Neopterygii</taxon>
        <taxon>Teleostei</taxon>
        <taxon>Anguilliformes</taxon>
        <taxon>Anguillidae</taxon>
        <taxon>Anguilla</taxon>
    </lineage>
</organism>
<dbReference type="AlphaFoldDB" id="A0A0E9QVR8"/>